<dbReference type="CDD" id="cd08894">
    <property type="entry name" value="SRPBCC_CalC_Aha1-like_1"/>
    <property type="match status" value="1"/>
</dbReference>
<dbReference type="InterPro" id="IPR013538">
    <property type="entry name" value="ASHA1/2-like_C"/>
</dbReference>
<organism evidence="3 4">
    <name type="scientific">Mucilaginibacter pedocola</name>
    <dbReference type="NCBI Taxonomy" id="1792845"/>
    <lineage>
        <taxon>Bacteria</taxon>
        <taxon>Pseudomonadati</taxon>
        <taxon>Bacteroidota</taxon>
        <taxon>Sphingobacteriia</taxon>
        <taxon>Sphingobacteriales</taxon>
        <taxon>Sphingobacteriaceae</taxon>
        <taxon>Mucilaginibacter</taxon>
    </lineage>
</organism>
<keyword evidence="4" id="KW-1185">Reference proteome</keyword>
<comment type="caution">
    <text evidence="3">The sequence shown here is derived from an EMBL/GenBank/DDBJ whole genome shotgun (WGS) entry which is preliminary data.</text>
</comment>
<accession>A0A1S9PLE0</accession>
<reference evidence="3 4" key="1">
    <citation type="submission" date="2016-07" db="EMBL/GenBank/DDBJ databases">
        <title>Genomic analysis of zinc-resistant bacterium Mucilaginibacter pedocola TBZ30.</title>
        <authorList>
            <person name="Huang J."/>
            <person name="Tang J."/>
        </authorList>
    </citation>
    <scope>NUCLEOTIDE SEQUENCE [LARGE SCALE GENOMIC DNA]</scope>
    <source>
        <strain evidence="3 4">TBZ30</strain>
    </source>
</reference>
<proteinExistence type="inferred from homology"/>
<feature type="domain" description="Activator of Hsp90 ATPase homologue 1/2-like C-terminal" evidence="2">
    <location>
        <begin position="16"/>
        <end position="143"/>
    </location>
</feature>
<dbReference type="STRING" id="1792845.BC343_01375"/>
<dbReference type="Gene3D" id="3.30.530.20">
    <property type="match status" value="1"/>
</dbReference>
<name>A0A1S9PLE0_9SPHI</name>
<evidence type="ECO:0000256" key="1">
    <source>
        <dbReference type="ARBA" id="ARBA00006817"/>
    </source>
</evidence>
<dbReference type="InterPro" id="IPR023393">
    <property type="entry name" value="START-like_dom_sf"/>
</dbReference>
<dbReference type="Pfam" id="PF08327">
    <property type="entry name" value="AHSA1"/>
    <property type="match status" value="1"/>
</dbReference>
<comment type="similarity">
    <text evidence="1">Belongs to the AHA1 family.</text>
</comment>
<sequence>MEDMELRTMRITRIFKAPVALLWEVWTNPEHIVNWWGPNGFTNTIQTMDVSEGGEWRLTMHGPDGTDYANRSVFLELVPMQKIVYEHFNPHFITTVLFEARGNETYMDWSMLFDTAEMRDIVVKAHKAEEGLKQNVEKLEEYLRAKQI</sequence>
<dbReference type="AlphaFoldDB" id="A0A1S9PLE0"/>
<dbReference type="EMBL" id="MBTF01000001">
    <property type="protein sequence ID" value="OOQ61749.1"/>
    <property type="molecule type" value="Genomic_DNA"/>
</dbReference>
<evidence type="ECO:0000313" key="3">
    <source>
        <dbReference type="EMBL" id="OOQ61749.1"/>
    </source>
</evidence>
<dbReference type="RefSeq" id="WP_078345926.1">
    <property type="nucleotide sequence ID" value="NZ_MBTF01000001.1"/>
</dbReference>
<protein>
    <submittedName>
        <fullName evidence="3">Polyketide cyclase</fullName>
    </submittedName>
</protein>
<evidence type="ECO:0000313" key="4">
    <source>
        <dbReference type="Proteomes" id="UP000189739"/>
    </source>
</evidence>
<dbReference type="Proteomes" id="UP000189739">
    <property type="component" value="Unassembled WGS sequence"/>
</dbReference>
<dbReference type="SUPFAM" id="SSF55961">
    <property type="entry name" value="Bet v1-like"/>
    <property type="match status" value="1"/>
</dbReference>
<gene>
    <name evidence="3" type="ORF">BC343_01375</name>
</gene>
<dbReference type="OrthoDB" id="384974at2"/>
<evidence type="ECO:0000259" key="2">
    <source>
        <dbReference type="Pfam" id="PF08327"/>
    </source>
</evidence>